<organism evidence="1">
    <name type="scientific">Rhizophora mucronata</name>
    <name type="common">Asiatic mangrove</name>
    <dbReference type="NCBI Taxonomy" id="61149"/>
    <lineage>
        <taxon>Eukaryota</taxon>
        <taxon>Viridiplantae</taxon>
        <taxon>Streptophyta</taxon>
        <taxon>Embryophyta</taxon>
        <taxon>Tracheophyta</taxon>
        <taxon>Spermatophyta</taxon>
        <taxon>Magnoliopsida</taxon>
        <taxon>eudicotyledons</taxon>
        <taxon>Gunneridae</taxon>
        <taxon>Pentapetalae</taxon>
        <taxon>rosids</taxon>
        <taxon>fabids</taxon>
        <taxon>Malpighiales</taxon>
        <taxon>Rhizophoraceae</taxon>
        <taxon>Rhizophora</taxon>
    </lineage>
</organism>
<sequence length="183" mass="21222">MLMGNDKIFFHIEQILHRSCSYFSEFRCKLLLNCSKKLSNGITFACLDHPSMASTIPVTVSDFKRLIFNLFLLPKPLFPQPFTFSLFLCLPLTESSSSAPLSSYVIPKSMQTNTHTHTPRERERDQTCRAKSSSPLWDLCQIFHPPTFLGLKCLHVALWPIKYHNAKQKILKIHPSYYQKRQM</sequence>
<dbReference type="EMBL" id="GGEC01033864">
    <property type="protein sequence ID" value="MBX14348.1"/>
    <property type="molecule type" value="Transcribed_RNA"/>
</dbReference>
<evidence type="ECO:0000313" key="1">
    <source>
        <dbReference type="EMBL" id="MBX14348.1"/>
    </source>
</evidence>
<accession>A0A2P2L8S5</accession>
<proteinExistence type="predicted"/>
<dbReference type="EMBL" id="GGEC01033865">
    <property type="protein sequence ID" value="MBX14349.1"/>
    <property type="molecule type" value="Transcribed_RNA"/>
</dbReference>
<protein>
    <submittedName>
        <fullName evidence="1">Protein XAP5 CIRCADIAN TIMEKEEPER</fullName>
    </submittedName>
</protein>
<dbReference type="AlphaFoldDB" id="A0A2P2L8S5"/>
<name>A0A2P2L8S5_RHIMU</name>
<reference evidence="1" key="1">
    <citation type="submission" date="2018-02" db="EMBL/GenBank/DDBJ databases">
        <title>Rhizophora mucronata_Transcriptome.</title>
        <authorList>
            <person name="Meera S.P."/>
            <person name="Sreeshan A."/>
            <person name="Augustine A."/>
        </authorList>
    </citation>
    <scope>NUCLEOTIDE SEQUENCE</scope>
    <source>
        <tissue evidence="1">Leaf</tissue>
    </source>
</reference>